<dbReference type="Pfam" id="PF14559">
    <property type="entry name" value="TPR_19"/>
    <property type="match status" value="1"/>
</dbReference>
<evidence type="ECO:0000313" key="2">
    <source>
        <dbReference type="EMBL" id="PWE30791.1"/>
    </source>
</evidence>
<dbReference type="AlphaFoldDB" id="A0A2U2CG28"/>
<dbReference type="SUPFAM" id="SSF48452">
    <property type="entry name" value="TPR-like"/>
    <property type="match status" value="1"/>
</dbReference>
<dbReference type="GeneID" id="94367526"/>
<gene>
    <name evidence="2" type="ORF">C4N9_03270</name>
</gene>
<sequence>MMTDDTIPARQPGTTPPAAPSRDAVFATLGALESRRDYAGALACVDEALAIMPRDPKLKLRRGMILRQLGQHDDSVAQLERLAKERPDDLSAKHELSVSLRFAGDCARSLALSDEILCANPTCSGGSTPIFTRRTFPPRSRPPVTCAHGFPTTARRSCGMPARCVWPASPTRPGSRSRARCWGGPGW</sequence>
<proteinExistence type="predicted"/>
<organism evidence="2 3">
    <name type="scientific">Pararhodobacter marinus</name>
    <dbReference type="NCBI Taxonomy" id="2184063"/>
    <lineage>
        <taxon>Bacteria</taxon>
        <taxon>Pseudomonadati</taxon>
        <taxon>Pseudomonadota</taxon>
        <taxon>Alphaproteobacteria</taxon>
        <taxon>Rhodobacterales</taxon>
        <taxon>Paracoccaceae</taxon>
        <taxon>Pararhodobacter</taxon>
    </lineage>
</organism>
<feature type="region of interest" description="Disordered" evidence="1">
    <location>
        <begin position="1"/>
        <end position="21"/>
    </location>
</feature>
<protein>
    <submittedName>
        <fullName evidence="2">Uncharacterized protein</fullName>
    </submittedName>
</protein>
<evidence type="ECO:0000256" key="1">
    <source>
        <dbReference type="SAM" id="MobiDB-lite"/>
    </source>
</evidence>
<dbReference type="Proteomes" id="UP000244940">
    <property type="component" value="Unassembled WGS sequence"/>
</dbReference>
<dbReference type="EMBL" id="QEYD01000002">
    <property type="protein sequence ID" value="PWE30791.1"/>
    <property type="molecule type" value="Genomic_DNA"/>
</dbReference>
<comment type="caution">
    <text evidence="2">The sequence shown here is derived from an EMBL/GenBank/DDBJ whole genome shotgun (WGS) entry which is preliminary data.</text>
</comment>
<keyword evidence="3" id="KW-1185">Reference proteome</keyword>
<name>A0A2U2CG28_9RHOB</name>
<accession>A0A2U2CG28</accession>
<dbReference type="Gene3D" id="1.25.40.10">
    <property type="entry name" value="Tetratricopeptide repeat domain"/>
    <property type="match status" value="1"/>
</dbReference>
<dbReference type="InterPro" id="IPR011990">
    <property type="entry name" value="TPR-like_helical_dom_sf"/>
</dbReference>
<evidence type="ECO:0000313" key="3">
    <source>
        <dbReference type="Proteomes" id="UP000244940"/>
    </source>
</evidence>
<dbReference type="RefSeq" id="WP_109531869.1">
    <property type="nucleotide sequence ID" value="NZ_QEYD01000002.1"/>
</dbReference>
<reference evidence="2 3" key="1">
    <citation type="submission" date="2018-05" db="EMBL/GenBank/DDBJ databases">
        <title>Pararhodobacter marina sp. nov., isolated from deep-sea water of the Indian Ocean.</title>
        <authorList>
            <person name="Lai Q.Sr."/>
            <person name="Liu X."/>
            <person name="Shao Z."/>
        </authorList>
    </citation>
    <scope>NUCLEOTIDE SEQUENCE [LARGE SCALE GENOMIC DNA]</scope>
    <source>
        <strain evidence="2 3">CIC4N-9</strain>
    </source>
</reference>